<dbReference type="GO" id="GO:0016747">
    <property type="term" value="F:acyltransferase activity, transferring groups other than amino-acyl groups"/>
    <property type="evidence" value="ECO:0007669"/>
    <property type="project" value="InterPro"/>
</dbReference>
<protein>
    <recommendedName>
        <fullName evidence="1">N-acetyltransferase domain-containing protein</fullName>
    </recommendedName>
</protein>
<dbReference type="AlphaFoldDB" id="A0A6N4DKY8"/>
<name>A0A6N4DKY8_9GAMM</name>
<dbReference type="Proteomes" id="UP000250928">
    <property type="component" value="Unassembled WGS sequence"/>
</dbReference>
<evidence type="ECO:0000259" key="1">
    <source>
        <dbReference type="PROSITE" id="PS51186"/>
    </source>
</evidence>
<evidence type="ECO:0000313" key="3">
    <source>
        <dbReference type="Proteomes" id="UP000250928"/>
    </source>
</evidence>
<accession>A0A6N4DKY8</accession>
<dbReference type="Gene3D" id="3.40.630.30">
    <property type="match status" value="1"/>
</dbReference>
<comment type="caution">
    <text evidence="2">The sequence shown here is derived from an EMBL/GenBank/DDBJ whole genome shotgun (WGS) entry which is preliminary data.</text>
</comment>
<dbReference type="InterPro" id="IPR000182">
    <property type="entry name" value="GNAT_dom"/>
</dbReference>
<organism evidence="2 3">
    <name type="scientific">Candidatus Sedimenticola endophacoides</name>
    <dbReference type="NCBI Taxonomy" id="2548426"/>
    <lineage>
        <taxon>Bacteria</taxon>
        <taxon>Pseudomonadati</taxon>
        <taxon>Pseudomonadota</taxon>
        <taxon>Gammaproteobacteria</taxon>
        <taxon>Chromatiales</taxon>
        <taxon>Sedimenticolaceae</taxon>
        <taxon>Sedimenticola</taxon>
    </lineage>
</organism>
<dbReference type="EMBL" id="PQCO01000315">
    <property type="protein sequence ID" value="PUD98242.1"/>
    <property type="molecule type" value="Genomic_DNA"/>
</dbReference>
<dbReference type="SUPFAM" id="SSF55729">
    <property type="entry name" value="Acyl-CoA N-acyltransferases (Nat)"/>
    <property type="match status" value="1"/>
</dbReference>
<dbReference type="Pfam" id="PF13508">
    <property type="entry name" value="Acetyltransf_7"/>
    <property type="match status" value="1"/>
</dbReference>
<dbReference type="InterPro" id="IPR016181">
    <property type="entry name" value="Acyl_CoA_acyltransferase"/>
</dbReference>
<feature type="domain" description="N-acetyltransferase" evidence="1">
    <location>
        <begin position="1"/>
        <end position="133"/>
    </location>
</feature>
<gene>
    <name evidence="2" type="ORF">C3L24_13110</name>
</gene>
<evidence type="ECO:0000313" key="2">
    <source>
        <dbReference type="EMBL" id="PUD98242.1"/>
    </source>
</evidence>
<proteinExistence type="predicted"/>
<reference evidence="2 3" key="1">
    <citation type="submission" date="2018-01" db="EMBL/GenBank/DDBJ databases">
        <title>Novel co-symbiosis in the lucinid bivalve Phacoides pectinatus.</title>
        <authorList>
            <person name="Lim S.J."/>
            <person name="Davis B.G."/>
            <person name="Gill D.E."/>
            <person name="Engel A.S."/>
            <person name="Anderson L.C."/>
            <person name="Campbell B.J."/>
        </authorList>
    </citation>
    <scope>NUCLEOTIDE SEQUENCE [LARGE SCALE GENOMIC DNA]</scope>
    <source>
        <strain evidence="2">N3_P5</strain>
    </source>
</reference>
<dbReference type="PROSITE" id="PS51186">
    <property type="entry name" value="GNAT"/>
    <property type="match status" value="1"/>
</dbReference>
<sequence length="133" mass="15355">MTHVWILVFLMADWLEQFVEQVCLFSGELSSNSDGGDEPGLLRYTEHEADLSIDYLFVPVVMRGRGVGTQLVSRLLRYADCVGKDVEVQARPLGGGGQVQERLRRLIRFYRRLGFEERVQGITQMHMVRRHMQ</sequence>